<dbReference type="GO" id="GO:0051287">
    <property type="term" value="F:NAD binding"/>
    <property type="evidence" value="ECO:0007669"/>
    <property type="project" value="InterPro"/>
</dbReference>
<dbReference type="GO" id="GO:0004617">
    <property type="term" value="F:phosphoglycerate dehydrogenase activity"/>
    <property type="evidence" value="ECO:0007669"/>
    <property type="project" value="UniProtKB-EC"/>
</dbReference>
<dbReference type="Pfam" id="PF02826">
    <property type="entry name" value="2-Hacid_dh_C"/>
    <property type="match status" value="1"/>
</dbReference>
<name>A0A6J4VPA9_9BACT</name>
<dbReference type="EMBL" id="CADCWM010000755">
    <property type="protein sequence ID" value="CAA9579283.1"/>
    <property type="molecule type" value="Genomic_DNA"/>
</dbReference>
<dbReference type="Gene3D" id="3.40.50.720">
    <property type="entry name" value="NAD(P)-binding Rossmann-like Domain"/>
    <property type="match status" value="2"/>
</dbReference>
<comment type="similarity">
    <text evidence="3">Belongs to the D-isomer specific 2-hydroxyacid dehydrogenase family.</text>
</comment>
<dbReference type="InterPro" id="IPR036291">
    <property type="entry name" value="NAD(P)-bd_dom_sf"/>
</dbReference>
<feature type="domain" description="D-isomer specific 2-hydroxyacid dehydrogenase catalytic" evidence="4">
    <location>
        <begin position="19"/>
        <end position="311"/>
    </location>
</feature>
<sequence>MKIVIGTSPGEVTLARWRAEFPQVEFAVPMGPAEGVAAARDADAWIGRIPREAFLAAGPGLRWVHSTGAGIETLAAIPELVESDVTVTNTRGGHAPTIADHTFALLLSLARKLPALQADQREHVWAGAGSRVGMRQLGGMTMTIVGFGNIGRAIGKRAVAFDMRVRGVDPFPGETPPGVEAVWPLDRLDEALAETAALVVAAPLTPQTRGLIDARRIGLLPPGAYLIAISRGGIVEEAPLIDALAAGRLAGAGLDVTATEPLPPDDPLWDAPNLILTPHCSGASRQTTERVWELTTENVRHFVAGRPLTNICDKRAGF</sequence>
<evidence type="ECO:0000259" key="4">
    <source>
        <dbReference type="Pfam" id="PF00389"/>
    </source>
</evidence>
<evidence type="ECO:0000256" key="3">
    <source>
        <dbReference type="RuleBase" id="RU003719"/>
    </source>
</evidence>
<feature type="domain" description="D-isomer specific 2-hydroxyacid dehydrogenase NAD-binding" evidence="5">
    <location>
        <begin position="103"/>
        <end position="281"/>
    </location>
</feature>
<keyword evidence="1 3" id="KW-0560">Oxidoreductase</keyword>
<gene>
    <name evidence="6" type="ORF">AVDCRST_MAG88-3136</name>
</gene>
<dbReference type="InterPro" id="IPR006139">
    <property type="entry name" value="D-isomer_2_OHA_DH_cat_dom"/>
</dbReference>
<accession>A0A6J4VPA9</accession>
<dbReference type="SUPFAM" id="SSF52283">
    <property type="entry name" value="Formate/glycerate dehydrogenase catalytic domain-like"/>
    <property type="match status" value="1"/>
</dbReference>
<organism evidence="6">
    <name type="scientific">uncultured Thermomicrobiales bacterium</name>
    <dbReference type="NCBI Taxonomy" id="1645740"/>
    <lineage>
        <taxon>Bacteria</taxon>
        <taxon>Pseudomonadati</taxon>
        <taxon>Thermomicrobiota</taxon>
        <taxon>Thermomicrobia</taxon>
        <taxon>Thermomicrobiales</taxon>
        <taxon>environmental samples</taxon>
    </lineage>
</organism>
<dbReference type="AlphaFoldDB" id="A0A6J4VPA9"/>
<dbReference type="CDD" id="cd05300">
    <property type="entry name" value="2-Hacid_dh_1"/>
    <property type="match status" value="1"/>
</dbReference>
<dbReference type="Pfam" id="PF00389">
    <property type="entry name" value="2-Hacid_dh"/>
    <property type="match status" value="1"/>
</dbReference>
<dbReference type="EC" id="1.1.1.95" evidence="6"/>
<dbReference type="InterPro" id="IPR006140">
    <property type="entry name" value="D-isomer_DH_NAD-bd"/>
</dbReference>
<proteinExistence type="inferred from homology"/>
<evidence type="ECO:0000256" key="2">
    <source>
        <dbReference type="ARBA" id="ARBA00023027"/>
    </source>
</evidence>
<evidence type="ECO:0000256" key="1">
    <source>
        <dbReference type="ARBA" id="ARBA00023002"/>
    </source>
</evidence>
<dbReference type="SUPFAM" id="SSF51735">
    <property type="entry name" value="NAD(P)-binding Rossmann-fold domains"/>
    <property type="match status" value="1"/>
</dbReference>
<dbReference type="PANTHER" id="PTHR43333">
    <property type="entry name" value="2-HACID_DH_C DOMAIN-CONTAINING PROTEIN"/>
    <property type="match status" value="1"/>
</dbReference>
<protein>
    <submittedName>
        <fullName evidence="6">D-3-phosphoglycerate dehydrogenase</fullName>
        <ecNumber evidence="6">1.1.1.95</ecNumber>
    </submittedName>
</protein>
<evidence type="ECO:0000313" key="6">
    <source>
        <dbReference type="EMBL" id="CAA9579283.1"/>
    </source>
</evidence>
<reference evidence="6" key="1">
    <citation type="submission" date="2020-02" db="EMBL/GenBank/DDBJ databases">
        <authorList>
            <person name="Meier V. D."/>
        </authorList>
    </citation>
    <scope>NUCLEOTIDE SEQUENCE</scope>
    <source>
        <strain evidence="6">AVDCRST_MAG88</strain>
    </source>
</reference>
<dbReference type="PANTHER" id="PTHR43333:SF1">
    <property type="entry name" value="D-ISOMER SPECIFIC 2-HYDROXYACID DEHYDROGENASE NAD-BINDING DOMAIN-CONTAINING PROTEIN"/>
    <property type="match status" value="1"/>
</dbReference>
<evidence type="ECO:0000259" key="5">
    <source>
        <dbReference type="Pfam" id="PF02826"/>
    </source>
</evidence>
<keyword evidence="2" id="KW-0520">NAD</keyword>